<comment type="caution">
    <text evidence="2">The sequence shown here is derived from an EMBL/GenBank/DDBJ whole genome shotgun (WGS) entry which is preliminary data.</text>
</comment>
<proteinExistence type="predicted"/>
<name>A0A1V9YK02_9STRA</name>
<protein>
    <submittedName>
        <fullName evidence="2">Uncharacterized protein</fullName>
    </submittedName>
</protein>
<evidence type="ECO:0000313" key="2">
    <source>
        <dbReference type="EMBL" id="OQR86040.1"/>
    </source>
</evidence>
<sequence>MGDTNRGRRPNTRGGRGNHTAIAGTGIKSGMTVEDLKRLTQKRMQDATAGLVATEVITPKAKPTITVPSVASPFVPKTGMTVQELKQLTTLRLAQQNA</sequence>
<feature type="non-terminal residue" evidence="2">
    <location>
        <position position="98"/>
    </location>
</feature>
<dbReference type="EMBL" id="JNBS01003578">
    <property type="protein sequence ID" value="OQR86040.1"/>
    <property type="molecule type" value="Genomic_DNA"/>
</dbReference>
<reference evidence="2 3" key="1">
    <citation type="journal article" date="2014" name="Genome Biol. Evol.">
        <title>The secreted proteins of Achlya hypogyna and Thraustotheca clavata identify the ancestral oomycete secretome and reveal gene acquisitions by horizontal gene transfer.</title>
        <authorList>
            <person name="Misner I."/>
            <person name="Blouin N."/>
            <person name="Leonard G."/>
            <person name="Richards T.A."/>
            <person name="Lane C.E."/>
        </authorList>
    </citation>
    <scope>NUCLEOTIDE SEQUENCE [LARGE SCALE GENOMIC DNA]</scope>
    <source>
        <strain evidence="2 3">ATCC 34112</strain>
    </source>
</reference>
<evidence type="ECO:0000313" key="3">
    <source>
        <dbReference type="Proteomes" id="UP000243217"/>
    </source>
</evidence>
<keyword evidence="3" id="KW-1185">Reference proteome</keyword>
<dbReference type="AlphaFoldDB" id="A0A1V9YK02"/>
<feature type="region of interest" description="Disordered" evidence="1">
    <location>
        <begin position="1"/>
        <end position="29"/>
    </location>
</feature>
<dbReference type="Proteomes" id="UP000243217">
    <property type="component" value="Unassembled WGS sequence"/>
</dbReference>
<evidence type="ECO:0000256" key="1">
    <source>
        <dbReference type="SAM" id="MobiDB-lite"/>
    </source>
</evidence>
<organism evidence="2 3">
    <name type="scientific">Thraustotheca clavata</name>
    <dbReference type="NCBI Taxonomy" id="74557"/>
    <lineage>
        <taxon>Eukaryota</taxon>
        <taxon>Sar</taxon>
        <taxon>Stramenopiles</taxon>
        <taxon>Oomycota</taxon>
        <taxon>Saprolegniomycetes</taxon>
        <taxon>Saprolegniales</taxon>
        <taxon>Achlyaceae</taxon>
        <taxon>Thraustotheca</taxon>
    </lineage>
</organism>
<gene>
    <name evidence="2" type="ORF">THRCLA_22985</name>
</gene>
<dbReference type="OrthoDB" id="65368at2759"/>
<accession>A0A1V9YK02</accession>